<feature type="signal peptide" evidence="12">
    <location>
        <begin position="1"/>
        <end position="27"/>
    </location>
</feature>
<feature type="chain" id="PRO_5046221010" evidence="12">
    <location>
        <begin position="28"/>
        <end position="872"/>
    </location>
</feature>
<evidence type="ECO:0000256" key="3">
    <source>
        <dbReference type="ARBA" id="ARBA00022452"/>
    </source>
</evidence>
<keyword evidence="6 11" id="KW-0798">TonB box</keyword>
<evidence type="ECO:0000256" key="11">
    <source>
        <dbReference type="RuleBase" id="RU003357"/>
    </source>
</evidence>
<evidence type="ECO:0000256" key="1">
    <source>
        <dbReference type="ARBA" id="ARBA00004571"/>
    </source>
</evidence>
<evidence type="ECO:0000256" key="8">
    <source>
        <dbReference type="ARBA" id="ARBA00023237"/>
    </source>
</evidence>
<keyword evidence="16" id="KW-1185">Reference proteome</keyword>
<dbReference type="Gene3D" id="2.40.170.20">
    <property type="entry name" value="TonB-dependent receptor, beta-barrel domain"/>
    <property type="match status" value="1"/>
</dbReference>
<reference evidence="15 16" key="1">
    <citation type="submission" date="2023-04" db="EMBL/GenBank/DDBJ databases">
        <title>Marinobulbifer ophiurae gen. nov., sp. Nov., isolate from tissue of brittle star Ophioplocus japonicus.</title>
        <authorList>
            <person name="Kawano K."/>
            <person name="Sawayama S."/>
            <person name="Nakagawa S."/>
        </authorList>
    </citation>
    <scope>NUCLEOTIDE SEQUENCE [LARGE SCALE GENOMIC DNA]</scope>
    <source>
        <strain evidence="15 16">NKW57</strain>
    </source>
</reference>
<keyword evidence="8 9" id="KW-0998">Cell outer membrane</keyword>
<sequence>MSQFKRNVIAAQVALVLGAGLSGVAYAQEEAQKKEKKKDAEIIEQVEVTGIRGSVQRSLNIKRMSDVMVDAISAEDVGKFPDQTVADALQRVAGVSVEKSEGEADKVSIRGTAPYLNMTLFNGQHVATAQASASVGNPPSRSFNYSLLPVEIIDTLEVHKSAQAKVEEGSIGGTVIVKTRTPLDTDANYSAFSVKDFYQESSGEHSPALSGFYSWKNEASDFGFNVGYIDKQYHNQRDTQGVGYRGYTPATLGQKEVFVPDNVRATRATSDRDLSTAMATFEWQPLANLNIVQTNLFSKVDQSNQYFTNGAWNSGALGGLTDIELVGNTVVSASAADDAGSGTWREEVLYSTNNQDGGYETAAHNLKVEYQGEGYTLTAQLGRTTAEGDVVDDQIEFQASADTSFDVTGTPSYSIESDLTPADYSRIYTHRNTFANEEEETYFQADLNLELDNDWFTSVDVGMKYRDHVKSSDLWKEVWIGSATLDQFANGAQFADFMAEEPRQQGLYQFDHAAWKQWTVDNPALRFNYRPDYSFEMEEQVTSAYVQGNFEVEKLRGNVGLRYAQTDGTSKGYQIVKVVSWNPDTWSLQPGEIENDYTSILPSLNLNYDLRDDTILRFAASKVLSRPDYDNLAMRRAYAKSVWVPPYDGFGSGGNPELEPYRATQYDLSAEYYFTDSSIVSVAYFYKDIDSYIDTTNVGEDLPDENGVFGNYRITIPVNGIGGVNQGVELAVQHDFGNGFGVQANYTYSDADMLETDEEKALGIEKKLPSNSRDTFNVAGYYEDHGISARLAYNYRSHYYTGTNRNGLDRYQDGYGQIDANLSYQVTDNVSVVLQMLNLTDEEQGSYWGSDSRTGDINQYGRRYYMGVSAKF</sequence>
<dbReference type="Proteomes" id="UP001224392">
    <property type="component" value="Unassembled WGS sequence"/>
</dbReference>
<gene>
    <name evidence="15" type="ORF">MNKW57_22260</name>
</gene>
<dbReference type="InterPro" id="IPR010104">
    <property type="entry name" value="TonB_rcpt_bac"/>
</dbReference>
<evidence type="ECO:0000256" key="10">
    <source>
        <dbReference type="PROSITE-ProRule" id="PRU10144"/>
    </source>
</evidence>
<dbReference type="PROSITE" id="PS52016">
    <property type="entry name" value="TONB_DEPENDENT_REC_3"/>
    <property type="match status" value="1"/>
</dbReference>
<evidence type="ECO:0000256" key="4">
    <source>
        <dbReference type="ARBA" id="ARBA00022692"/>
    </source>
</evidence>
<keyword evidence="5 12" id="KW-0732">Signal</keyword>
<keyword evidence="15" id="KW-0675">Receptor</keyword>
<dbReference type="Pfam" id="PF07715">
    <property type="entry name" value="Plug"/>
    <property type="match status" value="1"/>
</dbReference>
<keyword evidence="4 9" id="KW-0812">Transmembrane</keyword>
<dbReference type="InterPro" id="IPR036942">
    <property type="entry name" value="Beta-barrel_TonB_sf"/>
</dbReference>
<dbReference type="SUPFAM" id="SSF56935">
    <property type="entry name" value="Porins"/>
    <property type="match status" value="1"/>
</dbReference>
<dbReference type="NCBIfam" id="TIGR01782">
    <property type="entry name" value="TonB-Xanth-Caul"/>
    <property type="match status" value="1"/>
</dbReference>
<comment type="subcellular location">
    <subcellularLocation>
        <location evidence="1 9">Cell outer membrane</location>
        <topology evidence="1 9">Multi-pass membrane protein</topology>
    </subcellularLocation>
</comment>
<dbReference type="InterPro" id="IPR012910">
    <property type="entry name" value="Plug_dom"/>
</dbReference>
<feature type="domain" description="TonB-dependent receptor plug" evidence="14">
    <location>
        <begin position="65"/>
        <end position="174"/>
    </location>
</feature>
<proteinExistence type="inferred from homology"/>
<evidence type="ECO:0000313" key="15">
    <source>
        <dbReference type="EMBL" id="GMG87905.1"/>
    </source>
</evidence>
<dbReference type="InterPro" id="IPR010917">
    <property type="entry name" value="TonB_rcpt_CS"/>
</dbReference>
<dbReference type="InterPro" id="IPR037066">
    <property type="entry name" value="Plug_dom_sf"/>
</dbReference>
<dbReference type="PROSITE" id="PS01156">
    <property type="entry name" value="TONB_DEPENDENT_REC_2"/>
    <property type="match status" value="1"/>
</dbReference>
<dbReference type="InterPro" id="IPR039426">
    <property type="entry name" value="TonB-dep_rcpt-like"/>
</dbReference>
<dbReference type="PANTHER" id="PTHR40980:SF3">
    <property type="entry name" value="TONB-DEPENDENT RECEPTOR-LIKE BETA-BARREL DOMAIN-CONTAINING PROTEIN"/>
    <property type="match status" value="1"/>
</dbReference>
<dbReference type="Pfam" id="PF00593">
    <property type="entry name" value="TonB_dep_Rec_b-barrel"/>
    <property type="match status" value="1"/>
</dbReference>
<evidence type="ECO:0000256" key="7">
    <source>
        <dbReference type="ARBA" id="ARBA00023136"/>
    </source>
</evidence>
<dbReference type="RefSeq" id="WP_285764519.1">
    <property type="nucleotide sequence ID" value="NZ_BSYJ01000004.1"/>
</dbReference>
<evidence type="ECO:0000256" key="12">
    <source>
        <dbReference type="SAM" id="SignalP"/>
    </source>
</evidence>
<dbReference type="CDD" id="cd01347">
    <property type="entry name" value="ligand_gated_channel"/>
    <property type="match status" value="1"/>
</dbReference>
<comment type="caution">
    <text evidence="15">The sequence shown here is derived from an EMBL/GenBank/DDBJ whole genome shotgun (WGS) entry which is preliminary data.</text>
</comment>
<evidence type="ECO:0000256" key="6">
    <source>
        <dbReference type="ARBA" id="ARBA00023077"/>
    </source>
</evidence>
<organism evidence="15 16">
    <name type="scientific">Biformimicrobium ophioploci</name>
    <dbReference type="NCBI Taxonomy" id="3036711"/>
    <lineage>
        <taxon>Bacteria</taxon>
        <taxon>Pseudomonadati</taxon>
        <taxon>Pseudomonadota</taxon>
        <taxon>Gammaproteobacteria</taxon>
        <taxon>Cellvibrionales</taxon>
        <taxon>Microbulbiferaceae</taxon>
        <taxon>Biformimicrobium</taxon>
    </lineage>
</organism>
<dbReference type="InterPro" id="IPR000531">
    <property type="entry name" value="Beta-barrel_TonB"/>
</dbReference>
<dbReference type="PANTHER" id="PTHR40980">
    <property type="entry name" value="PLUG DOMAIN-CONTAINING PROTEIN"/>
    <property type="match status" value="1"/>
</dbReference>
<comment type="similarity">
    <text evidence="9 11">Belongs to the TonB-dependent receptor family.</text>
</comment>
<accession>A0ABQ6M0V1</accession>
<dbReference type="Gene3D" id="2.170.130.10">
    <property type="entry name" value="TonB-dependent receptor, plug domain"/>
    <property type="match status" value="1"/>
</dbReference>
<evidence type="ECO:0000259" key="13">
    <source>
        <dbReference type="Pfam" id="PF00593"/>
    </source>
</evidence>
<evidence type="ECO:0000256" key="2">
    <source>
        <dbReference type="ARBA" id="ARBA00022448"/>
    </source>
</evidence>
<evidence type="ECO:0000256" key="5">
    <source>
        <dbReference type="ARBA" id="ARBA00022729"/>
    </source>
</evidence>
<evidence type="ECO:0000256" key="9">
    <source>
        <dbReference type="PROSITE-ProRule" id="PRU01360"/>
    </source>
</evidence>
<keyword evidence="2 9" id="KW-0813">Transport</keyword>
<feature type="short sequence motif" description="TonB C-terminal box" evidence="10">
    <location>
        <begin position="855"/>
        <end position="872"/>
    </location>
</feature>
<protein>
    <submittedName>
        <fullName evidence="15">TonB-dependent receptor</fullName>
    </submittedName>
</protein>
<evidence type="ECO:0000313" key="16">
    <source>
        <dbReference type="Proteomes" id="UP001224392"/>
    </source>
</evidence>
<evidence type="ECO:0000259" key="14">
    <source>
        <dbReference type="Pfam" id="PF07715"/>
    </source>
</evidence>
<keyword evidence="7 9" id="KW-0472">Membrane</keyword>
<keyword evidence="3 9" id="KW-1134">Transmembrane beta strand</keyword>
<dbReference type="EMBL" id="BSYJ01000004">
    <property type="protein sequence ID" value="GMG87905.1"/>
    <property type="molecule type" value="Genomic_DNA"/>
</dbReference>
<feature type="domain" description="TonB-dependent receptor-like beta-barrel" evidence="13">
    <location>
        <begin position="399"/>
        <end position="839"/>
    </location>
</feature>
<name>A0ABQ6M0V1_9GAMM</name>